<protein>
    <recommendedName>
        <fullName evidence="3">IS66 family insertion sequence element accessory protein TnpB</fullName>
    </recommendedName>
</protein>
<organism evidence="1 2">
    <name type="scientific">Blautia producta</name>
    <dbReference type="NCBI Taxonomy" id="33035"/>
    <lineage>
        <taxon>Bacteria</taxon>
        <taxon>Bacillati</taxon>
        <taxon>Bacillota</taxon>
        <taxon>Clostridia</taxon>
        <taxon>Lachnospirales</taxon>
        <taxon>Lachnospiraceae</taxon>
        <taxon>Blautia</taxon>
    </lineage>
</organism>
<gene>
    <name evidence="1" type="ORF">PMF13cell1_00442</name>
</gene>
<sequence length="118" mass="13639">MDKITHEMRMANWTKLIQDCLSSGLSKKEWCLQNHVNEKSFYYWQRRIRENAYDHQMVSKPVNHEVGFVEVPTLPKVQETASSNISARILVNGSTIEIVDSASDEFLHRLLGALSYVQ</sequence>
<accession>A0A4P6LVY2</accession>
<reference evidence="1 2" key="1">
    <citation type="submission" date="2019-01" db="EMBL/GenBank/DDBJ databases">
        <title>PMF-metabolizing Aryl O-demethylase.</title>
        <authorList>
            <person name="Kim M."/>
        </authorList>
    </citation>
    <scope>NUCLEOTIDE SEQUENCE [LARGE SCALE GENOMIC DNA]</scope>
    <source>
        <strain evidence="1 2">PMF1</strain>
    </source>
</reference>
<dbReference type="Proteomes" id="UP000289794">
    <property type="component" value="Chromosome"/>
</dbReference>
<dbReference type="KEGG" id="bpro:PMF13cell1_00442"/>
<evidence type="ECO:0000313" key="2">
    <source>
        <dbReference type="Proteomes" id="UP000289794"/>
    </source>
</evidence>
<dbReference type="EMBL" id="CP035945">
    <property type="protein sequence ID" value="QBE94947.1"/>
    <property type="molecule type" value="Genomic_DNA"/>
</dbReference>
<name>A0A4P6LVY2_9FIRM</name>
<proteinExistence type="predicted"/>
<dbReference type="AlphaFoldDB" id="A0A4P6LVY2"/>
<dbReference type="RefSeq" id="WP_130179663.1">
    <property type="nucleotide sequence ID" value="NZ_CP035945.1"/>
</dbReference>
<evidence type="ECO:0000313" key="1">
    <source>
        <dbReference type="EMBL" id="QBE94947.1"/>
    </source>
</evidence>
<evidence type="ECO:0008006" key="3">
    <source>
        <dbReference type="Google" id="ProtNLM"/>
    </source>
</evidence>
<dbReference type="NCBIfam" id="NF047593">
    <property type="entry name" value="IS66_ISAeme5_TnpA"/>
    <property type="match status" value="1"/>
</dbReference>